<reference evidence="1 2" key="1">
    <citation type="journal article" date="2013" name="Curr. Biol.">
        <title>Defensive bacteriome symbiont with a drastically reduced genome.</title>
        <authorList>
            <person name="Nakabachi A."/>
            <person name="Ueoka R."/>
            <person name="Oshima K."/>
            <person name="Teta R."/>
            <person name="Mangoni A."/>
            <person name="Gurgui M."/>
            <person name="Oldham N.J."/>
            <person name="van Echten-Deckert G."/>
            <person name="Okamura K."/>
            <person name="Yamamoto K."/>
            <person name="Inoue H."/>
            <person name="Ohkuma M."/>
            <person name="Hongoh Y."/>
            <person name="Miyagishima S.Y."/>
            <person name="Hattori M."/>
            <person name="Piel J."/>
            <person name="Fukatsu T."/>
        </authorList>
    </citation>
    <scope>NUCLEOTIDE SEQUENCE [LARGE SCALE GENOMIC DNA]</scope>
    <source>
        <strain evidence="1 2">DC</strain>
    </source>
</reference>
<proteinExistence type="predicted"/>
<evidence type="ECO:0000313" key="1">
    <source>
        <dbReference type="EMBL" id="AGS06700.1"/>
    </source>
</evidence>
<sequence>MFNKIKIILILKKYHFYFLNLILKIKSNNVFFDCILSVQLIFNSFKIFIKTIKYRKYIYN</sequence>
<dbReference type="STRING" id="669502.SSDC_00025"/>
<evidence type="ECO:0000313" key="2">
    <source>
        <dbReference type="Proteomes" id="UP000015216"/>
    </source>
</evidence>
<name>S5R7X8_9PROT</name>
<dbReference type="EMBL" id="CP003468">
    <property type="protein sequence ID" value="AGS06700.1"/>
    <property type="molecule type" value="Genomic_DNA"/>
</dbReference>
<dbReference type="HOGENOM" id="CLU_2932720_0_0_4"/>
<gene>
    <name evidence="1" type="ORF">SSDC_00025</name>
</gene>
<organism evidence="1 2">
    <name type="scientific">Candidatus Profftella armatura</name>
    <dbReference type="NCBI Taxonomy" id="669502"/>
    <lineage>
        <taxon>Bacteria</taxon>
        <taxon>Pseudomonadati</taxon>
        <taxon>Pseudomonadota</taxon>
        <taxon>Betaproteobacteria</taxon>
        <taxon>Candidatus Profftella</taxon>
    </lineage>
</organism>
<dbReference type="AlphaFoldDB" id="S5R7X8"/>
<dbReference type="KEGG" id="ssdc:SSDC_00025"/>
<accession>S5R7X8</accession>
<dbReference type="Proteomes" id="UP000015216">
    <property type="component" value="Chromosome"/>
</dbReference>
<protein>
    <submittedName>
        <fullName evidence="1">Uncharacterized protein</fullName>
    </submittedName>
</protein>
<keyword evidence="2" id="KW-1185">Reference proteome</keyword>